<dbReference type="PANTHER" id="PTHR30462">
    <property type="entry name" value="INTERMEMBRANE TRANSPORT PROTEIN PQIB-RELATED"/>
    <property type="match status" value="1"/>
</dbReference>
<keyword evidence="4 7" id="KW-0812">Transmembrane</keyword>
<protein>
    <submittedName>
        <fullName evidence="9">Paraquat-inducible protein B</fullName>
    </submittedName>
</protein>
<dbReference type="InterPro" id="IPR003399">
    <property type="entry name" value="Mce/MlaD"/>
</dbReference>
<proteinExistence type="predicted"/>
<evidence type="ECO:0000256" key="3">
    <source>
        <dbReference type="ARBA" id="ARBA00022519"/>
    </source>
</evidence>
<evidence type="ECO:0000259" key="8">
    <source>
        <dbReference type="Pfam" id="PF02470"/>
    </source>
</evidence>
<comment type="subcellular location">
    <subcellularLocation>
        <location evidence="1">Cell inner membrane</location>
    </subcellularLocation>
</comment>
<accession>A0A2W4QNV4</accession>
<keyword evidence="6 7" id="KW-0472">Membrane</keyword>
<keyword evidence="5 7" id="KW-1133">Transmembrane helix</keyword>
<evidence type="ECO:0000256" key="1">
    <source>
        <dbReference type="ARBA" id="ARBA00004533"/>
    </source>
</evidence>
<dbReference type="AlphaFoldDB" id="A0A2W4QNV4"/>
<dbReference type="InterPro" id="IPR051800">
    <property type="entry name" value="PqiA-PqiB_transport"/>
</dbReference>
<feature type="domain" description="Mce/MlaD" evidence="8">
    <location>
        <begin position="54"/>
        <end position="143"/>
    </location>
</feature>
<evidence type="ECO:0000256" key="4">
    <source>
        <dbReference type="ARBA" id="ARBA00022692"/>
    </source>
</evidence>
<gene>
    <name evidence="9" type="ORF">DM484_25200</name>
</gene>
<feature type="domain" description="Mce/MlaD" evidence="8">
    <location>
        <begin position="168"/>
        <end position="229"/>
    </location>
</feature>
<evidence type="ECO:0000256" key="5">
    <source>
        <dbReference type="ARBA" id="ARBA00022989"/>
    </source>
</evidence>
<name>A0A2W4QNV4_9GAMM</name>
<dbReference type="EMBL" id="QJPH01000503">
    <property type="protein sequence ID" value="PZN71989.1"/>
    <property type="molecule type" value="Genomic_DNA"/>
</dbReference>
<evidence type="ECO:0000313" key="10">
    <source>
        <dbReference type="Proteomes" id="UP000249396"/>
    </source>
</evidence>
<evidence type="ECO:0000313" key="9">
    <source>
        <dbReference type="EMBL" id="PZN71989.1"/>
    </source>
</evidence>
<evidence type="ECO:0000256" key="2">
    <source>
        <dbReference type="ARBA" id="ARBA00022475"/>
    </source>
</evidence>
<reference evidence="9 10" key="1">
    <citation type="journal article" date="2018" name="Aquat. Microb. Ecol.">
        <title>Gammaproteobacterial methanotrophs dominate.</title>
        <authorList>
            <person name="Rissanen A.J."/>
            <person name="Saarenheimo J."/>
            <person name="Tiirola M."/>
            <person name="Peura S."/>
            <person name="Aalto S.L."/>
            <person name="Karvinen A."/>
            <person name="Nykanen H."/>
        </authorList>
    </citation>
    <scope>NUCLEOTIDE SEQUENCE [LARGE SCALE GENOMIC DNA]</scope>
    <source>
        <strain evidence="9">AMbin10</strain>
    </source>
</reference>
<evidence type="ECO:0000256" key="7">
    <source>
        <dbReference type="SAM" id="Phobius"/>
    </source>
</evidence>
<dbReference type="PANTHER" id="PTHR30462:SF2">
    <property type="entry name" value="INTERMEMBRANE TRANSPORT PROTEIN PQIB"/>
    <property type="match status" value="1"/>
</dbReference>
<dbReference type="Proteomes" id="UP000249396">
    <property type="component" value="Unassembled WGS sequence"/>
</dbReference>
<feature type="domain" description="Mce/MlaD" evidence="8">
    <location>
        <begin position="302"/>
        <end position="407"/>
    </location>
</feature>
<feature type="transmembrane region" description="Helical" evidence="7">
    <location>
        <begin position="28"/>
        <end position="47"/>
    </location>
</feature>
<organism evidence="9 10">
    <name type="scientific">Candidatus Methylumidiphilus alinenensis</name>
    <dbReference type="NCBI Taxonomy" id="2202197"/>
    <lineage>
        <taxon>Bacteria</taxon>
        <taxon>Pseudomonadati</taxon>
        <taxon>Pseudomonadota</taxon>
        <taxon>Gammaproteobacteria</taxon>
        <taxon>Methylococcales</taxon>
        <taxon>Candidatus Methylumidiphilus</taxon>
    </lineage>
</organism>
<dbReference type="Pfam" id="PF02470">
    <property type="entry name" value="MlaD"/>
    <property type="match status" value="3"/>
</dbReference>
<comment type="caution">
    <text evidence="9">The sequence shown here is derived from an EMBL/GenBank/DDBJ whole genome shotgun (WGS) entry which is preliminary data.</text>
</comment>
<keyword evidence="2" id="KW-1003">Cell membrane</keyword>
<evidence type="ECO:0000256" key="6">
    <source>
        <dbReference type="ARBA" id="ARBA00023136"/>
    </source>
</evidence>
<keyword evidence="3" id="KW-0997">Cell inner membrane</keyword>
<dbReference type="GO" id="GO:0005886">
    <property type="term" value="C:plasma membrane"/>
    <property type="evidence" value="ECO:0007669"/>
    <property type="project" value="UniProtKB-SubCell"/>
</dbReference>
<sequence length="567" mass="62085">MTETPEQQKTNSEEGDTSVLTVEKSRGLSIVWLIPLVALLIGAWLAYKTISEAGPTITITFKNPGGLEAGKTKIKYKDVEVGVVKTVRLSDDLSKVILTATLEKSVESHLGEGTQFWVVEPRFGLSGVSGLDTLIAGHYIEVEFAQGKPKREFTGLEHAPKISADTPGRRFTLLGESAGSLSEGTRLYFRDIQVGRVLSVDLADDRSNVIVDIFVDEPYDRLIRDNTRFWQTSGIDISMGAQGVNVKVGSLLSLLGGGITFETPNLQDPNHPPSKPGTKFVLFKDFASIAEGSYIHKIGMMMNFDDSVRGLSVGAPVELRGIQVGKVTEIRFKFDIDKRKLRIPVFIEIDIDRILPQSQIKQIMSAASPERAAGRLPALEALIDQGLRARLKSGNLLTGQLFVDLDFYKDSQPMSLVYGGEQPELPTLPSVTQEFMNDATEIMAKLKKLPLDKIGNELLGTLQGSNHLMNSQDVKDTIRSMNIALQDVHQLAQTTDKEIVKLTANLDKSLTTAVKVLEQIDPGSPMMVDINNALGELASSARSIRALTDYLERHPEALLYGKGGAKK</sequence>